<evidence type="ECO:0000313" key="2">
    <source>
        <dbReference type="Proteomes" id="UP000184300"/>
    </source>
</evidence>
<sequence>MSNPYCTWNSDIAREDTYRELAGRYPSMRYQVSRACAAAGYVDLYKELCLLPHVSIAEEAKECDTPGCNEIFQIIMASPIKCAVMDDFTRSINTKVPKTPSFLNGNTTVRWTLEAREPPPKIERGIFVFSRTRY</sequence>
<evidence type="ECO:0000313" key="1">
    <source>
        <dbReference type="EMBL" id="OJJ89022.1"/>
    </source>
</evidence>
<dbReference type="GeneID" id="34464810"/>
<dbReference type="Proteomes" id="UP000184300">
    <property type="component" value="Unassembled WGS sequence"/>
</dbReference>
<organism evidence="1 2">
    <name type="scientific">Aspergillus glaucus CBS 516.65</name>
    <dbReference type="NCBI Taxonomy" id="1160497"/>
    <lineage>
        <taxon>Eukaryota</taxon>
        <taxon>Fungi</taxon>
        <taxon>Dikarya</taxon>
        <taxon>Ascomycota</taxon>
        <taxon>Pezizomycotina</taxon>
        <taxon>Eurotiomycetes</taxon>
        <taxon>Eurotiomycetidae</taxon>
        <taxon>Eurotiales</taxon>
        <taxon>Aspergillaceae</taxon>
        <taxon>Aspergillus</taxon>
        <taxon>Aspergillus subgen. Aspergillus</taxon>
    </lineage>
</organism>
<keyword evidence="2" id="KW-1185">Reference proteome</keyword>
<protein>
    <submittedName>
        <fullName evidence="1">Uncharacterized protein</fullName>
    </submittedName>
</protein>
<dbReference type="OrthoDB" id="4360026at2759"/>
<dbReference type="AlphaFoldDB" id="A0A1L9VYP5"/>
<proteinExistence type="predicted"/>
<dbReference type="RefSeq" id="XP_022405684.1">
    <property type="nucleotide sequence ID" value="XM_022548550.1"/>
</dbReference>
<gene>
    <name evidence="1" type="ORF">ASPGLDRAFT_62618</name>
</gene>
<dbReference type="VEuPathDB" id="FungiDB:ASPGLDRAFT_62618"/>
<reference evidence="2" key="1">
    <citation type="journal article" date="2017" name="Genome Biol.">
        <title>Comparative genomics reveals high biological diversity and specific adaptations in the industrially and medically important fungal genus Aspergillus.</title>
        <authorList>
            <person name="de Vries R.P."/>
            <person name="Riley R."/>
            <person name="Wiebenga A."/>
            <person name="Aguilar-Osorio G."/>
            <person name="Amillis S."/>
            <person name="Uchima C.A."/>
            <person name="Anderluh G."/>
            <person name="Asadollahi M."/>
            <person name="Askin M."/>
            <person name="Barry K."/>
            <person name="Battaglia E."/>
            <person name="Bayram O."/>
            <person name="Benocci T."/>
            <person name="Braus-Stromeyer S.A."/>
            <person name="Caldana C."/>
            <person name="Canovas D."/>
            <person name="Cerqueira G.C."/>
            <person name="Chen F."/>
            <person name="Chen W."/>
            <person name="Choi C."/>
            <person name="Clum A."/>
            <person name="Dos Santos R.A."/>
            <person name="Damasio A.R."/>
            <person name="Diallinas G."/>
            <person name="Emri T."/>
            <person name="Fekete E."/>
            <person name="Flipphi M."/>
            <person name="Freyberg S."/>
            <person name="Gallo A."/>
            <person name="Gournas C."/>
            <person name="Habgood R."/>
            <person name="Hainaut M."/>
            <person name="Harispe M.L."/>
            <person name="Henrissat B."/>
            <person name="Hilden K.S."/>
            <person name="Hope R."/>
            <person name="Hossain A."/>
            <person name="Karabika E."/>
            <person name="Karaffa L."/>
            <person name="Karanyi Z."/>
            <person name="Krasevec N."/>
            <person name="Kuo A."/>
            <person name="Kusch H."/>
            <person name="LaButti K."/>
            <person name="Lagendijk E.L."/>
            <person name="Lapidus A."/>
            <person name="Levasseur A."/>
            <person name="Lindquist E."/>
            <person name="Lipzen A."/>
            <person name="Logrieco A.F."/>
            <person name="MacCabe A."/>
            <person name="Maekelae M.R."/>
            <person name="Malavazi I."/>
            <person name="Melin P."/>
            <person name="Meyer V."/>
            <person name="Mielnichuk N."/>
            <person name="Miskei M."/>
            <person name="Molnar A.P."/>
            <person name="Mule G."/>
            <person name="Ngan C.Y."/>
            <person name="Orejas M."/>
            <person name="Orosz E."/>
            <person name="Ouedraogo J.P."/>
            <person name="Overkamp K.M."/>
            <person name="Park H.-S."/>
            <person name="Perrone G."/>
            <person name="Piumi F."/>
            <person name="Punt P.J."/>
            <person name="Ram A.F."/>
            <person name="Ramon A."/>
            <person name="Rauscher S."/>
            <person name="Record E."/>
            <person name="Riano-Pachon D.M."/>
            <person name="Robert V."/>
            <person name="Roehrig J."/>
            <person name="Ruller R."/>
            <person name="Salamov A."/>
            <person name="Salih N.S."/>
            <person name="Samson R.A."/>
            <person name="Sandor E."/>
            <person name="Sanguinetti M."/>
            <person name="Schuetze T."/>
            <person name="Sepcic K."/>
            <person name="Shelest E."/>
            <person name="Sherlock G."/>
            <person name="Sophianopoulou V."/>
            <person name="Squina F.M."/>
            <person name="Sun H."/>
            <person name="Susca A."/>
            <person name="Todd R.B."/>
            <person name="Tsang A."/>
            <person name="Unkles S.E."/>
            <person name="van de Wiele N."/>
            <person name="van Rossen-Uffink D."/>
            <person name="Oliveira J.V."/>
            <person name="Vesth T.C."/>
            <person name="Visser J."/>
            <person name="Yu J.-H."/>
            <person name="Zhou M."/>
            <person name="Andersen M.R."/>
            <person name="Archer D.B."/>
            <person name="Baker S.E."/>
            <person name="Benoit I."/>
            <person name="Brakhage A.A."/>
            <person name="Braus G.H."/>
            <person name="Fischer R."/>
            <person name="Frisvad J.C."/>
            <person name="Goldman G.H."/>
            <person name="Houbraken J."/>
            <person name="Oakley B."/>
            <person name="Pocsi I."/>
            <person name="Scazzocchio C."/>
            <person name="Seiboth B."/>
            <person name="vanKuyk P.A."/>
            <person name="Wortman J."/>
            <person name="Dyer P.S."/>
            <person name="Grigoriev I.V."/>
        </authorList>
    </citation>
    <scope>NUCLEOTIDE SEQUENCE [LARGE SCALE GENOMIC DNA]</scope>
    <source>
        <strain evidence="2">CBS 516.65</strain>
    </source>
</reference>
<dbReference type="EMBL" id="KV878888">
    <property type="protein sequence ID" value="OJJ89022.1"/>
    <property type="molecule type" value="Genomic_DNA"/>
</dbReference>
<name>A0A1L9VYP5_ASPGL</name>
<accession>A0A1L9VYP5</accession>